<feature type="region of interest" description="Disordered" evidence="8">
    <location>
        <begin position="366"/>
        <end position="389"/>
    </location>
</feature>
<dbReference type="RefSeq" id="XP_044559685.1">
    <property type="nucleotide sequence ID" value="XM_044709281.1"/>
</dbReference>
<feature type="binding site" evidence="4">
    <location>
        <position position="502"/>
    </location>
    <ligand>
        <name>AMP</name>
        <dbReference type="ChEBI" id="CHEBI:456215"/>
    </ligand>
</feature>
<dbReference type="Pfam" id="PF00233">
    <property type="entry name" value="PDEase_I"/>
    <property type="match status" value="1"/>
</dbReference>
<dbReference type="OrthoDB" id="546632at2759"/>
<feature type="binding site" evidence="5">
    <location>
        <position position="465"/>
    </location>
    <ligand>
        <name>Zn(2+)</name>
        <dbReference type="ChEBI" id="CHEBI:29105"/>
        <label>1</label>
    </ligand>
</feature>
<feature type="binding site" evidence="5">
    <location>
        <position position="617"/>
    </location>
    <ligand>
        <name>Zn(2+)</name>
        <dbReference type="ChEBI" id="CHEBI:29105"/>
        <label>1</label>
    </ligand>
</feature>
<dbReference type="VEuPathDB" id="AmoebaDB:NF0083630"/>
<evidence type="ECO:0000313" key="10">
    <source>
        <dbReference type="EMBL" id="KAF0974972.1"/>
    </source>
</evidence>
<organism evidence="10 11">
    <name type="scientific">Naegleria fowleri</name>
    <name type="common">Brain eating amoeba</name>
    <dbReference type="NCBI Taxonomy" id="5763"/>
    <lineage>
        <taxon>Eukaryota</taxon>
        <taxon>Discoba</taxon>
        <taxon>Heterolobosea</taxon>
        <taxon>Tetramitia</taxon>
        <taxon>Eutetramitia</taxon>
        <taxon>Vahlkampfiidae</taxon>
        <taxon>Naegleria</taxon>
    </lineage>
</organism>
<dbReference type="GeneID" id="68112943"/>
<evidence type="ECO:0000256" key="4">
    <source>
        <dbReference type="PIRSR" id="PIRSR623088-2"/>
    </source>
</evidence>
<dbReference type="VEuPathDB" id="AmoebaDB:NfTy_045670"/>
<accession>A0A6A5BJC2</accession>
<gene>
    <name evidence="10" type="ORF">FDP41_005725</name>
</gene>
<dbReference type="GO" id="GO:0046872">
    <property type="term" value="F:metal ion binding"/>
    <property type="evidence" value="ECO:0007669"/>
    <property type="project" value="UniProtKB-KW"/>
</dbReference>
<dbReference type="InterPro" id="IPR036971">
    <property type="entry name" value="PDEase_catalytic_dom_sf"/>
</dbReference>
<evidence type="ECO:0000256" key="1">
    <source>
        <dbReference type="ARBA" id="ARBA00022723"/>
    </source>
</evidence>
<dbReference type="PROSITE" id="PS51845">
    <property type="entry name" value="PDEASE_I_2"/>
    <property type="match status" value="1"/>
</dbReference>
<dbReference type="InterPro" id="IPR003607">
    <property type="entry name" value="HD/PDEase_dom"/>
</dbReference>
<feature type="binding site" evidence="4">
    <location>
        <begin position="461"/>
        <end position="465"/>
    </location>
    <ligand>
        <name>AMP</name>
        <dbReference type="ChEBI" id="CHEBI:456215"/>
    </ligand>
</feature>
<dbReference type="GO" id="GO:0004114">
    <property type="term" value="F:3',5'-cyclic-nucleotide phosphodiesterase activity"/>
    <property type="evidence" value="ECO:0007669"/>
    <property type="project" value="InterPro"/>
</dbReference>
<dbReference type="InterPro" id="IPR023174">
    <property type="entry name" value="PDEase_CS"/>
</dbReference>
<reference evidence="10 11" key="1">
    <citation type="journal article" date="2019" name="Sci. Rep.">
        <title>Nanopore sequencing improves the draft genome of the human pathogenic amoeba Naegleria fowleri.</title>
        <authorList>
            <person name="Liechti N."/>
            <person name="Schurch N."/>
            <person name="Bruggmann R."/>
            <person name="Wittwer M."/>
        </authorList>
    </citation>
    <scope>NUCLEOTIDE SEQUENCE [LARGE SCALE GENOMIC DNA]</scope>
    <source>
        <strain evidence="10 11">ATCC 30894</strain>
    </source>
</reference>
<evidence type="ECO:0000256" key="6">
    <source>
        <dbReference type="RuleBase" id="RU363067"/>
    </source>
</evidence>
<evidence type="ECO:0000256" key="2">
    <source>
        <dbReference type="ARBA" id="ARBA00022801"/>
    </source>
</evidence>
<proteinExistence type="inferred from homology"/>
<evidence type="ECO:0000259" key="9">
    <source>
        <dbReference type="PROSITE" id="PS51845"/>
    </source>
</evidence>
<dbReference type="InterPro" id="IPR002073">
    <property type="entry name" value="PDEase_catalytic_dom"/>
</dbReference>
<name>A0A6A5BJC2_NAEFO</name>
<dbReference type="PROSITE" id="PS00126">
    <property type="entry name" value="PDEASE_I_1"/>
    <property type="match status" value="1"/>
</dbReference>
<dbReference type="VEuPathDB" id="AmoebaDB:FDP41_005725"/>
<dbReference type="CDD" id="cd00077">
    <property type="entry name" value="HDc"/>
    <property type="match status" value="1"/>
</dbReference>
<dbReference type="Proteomes" id="UP000444721">
    <property type="component" value="Unassembled WGS sequence"/>
</dbReference>
<evidence type="ECO:0000256" key="8">
    <source>
        <dbReference type="SAM" id="MobiDB-lite"/>
    </source>
</evidence>
<feature type="compositionally biased region" description="Polar residues" evidence="8">
    <location>
        <begin position="376"/>
        <end position="385"/>
    </location>
</feature>
<feature type="binding site" evidence="5">
    <location>
        <position position="502"/>
    </location>
    <ligand>
        <name>Zn(2+)</name>
        <dbReference type="ChEBI" id="CHEBI:29105"/>
        <label>2</label>
    </ligand>
</feature>
<dbReference type="PANTHER" id="PTHR11347">
    <property type="entry name" value="CYCLIC NUCLEOTIDE PHOSPHODIESTERASE"/>
    <property type="match status" value="1"/>
</dbReference>
<feature type="active site" description="Proton donor" evidence="3">
    <location>
        <position position="461"/>
    </location>
</feature>
<feature type="domain" description="PDEase" evidence="9">
    <location>
        <begin position="377"/>
        <end position="711"/>
    </location>
</feature>
<dbReference type="Gene3D" id="1.10.1300.10">
    <property type="entry name" value="3'5'-cyclic nucleotide phosphodiesterase, catalytic domain"/>
    <property type="match status" value="1"/>
</dbReference>
<comment type="caution">
    <text evidence="10">The sequence shown here is derived from an EMBL/GenBank/DDBJ whole genome shotgun (WGS) entry which is preliminary data.</text>
</comment>
<evidence type="ECO:0000256" key="3">
    <source>
        <dbReference type="PIRSR" id="PIRSR623088-1"/>
    </source>
</evidence>
<evidence type="ECO:0000256" key="7">
    <source>
        <dbReference type="SAM" id="Coils"/>
    </source>
</evidence>
<protein>
    <recommendedName>
        <fullName evidence="6">Phosphodiesterase</fullName>
        <ecNumber evidence="6">3.1.4.-</ecNumber>
    </recommendedName>
</protein>
<dbReference type="PRINTS" id="PR00387">
    <property type="entry name" value="PDIESTERASE1"/>
</dbReference>
<comment type="cofactor">
    <cofactor evidence="6">
        <name>a divalent metal cation</name>
        <dbReference type="ChEBI" id="CHEBI:60240"/>
    </cofactor>
    <text evidence="6">Binds 2 divalent metal cations per subunit. Site 1 may preferentially bind zinc ions, while site 2 has a preference for magnesium and/or manganese ions.</text>
</comment>
<feature type="binding site" evidence="4">
    <location>
        <position position="617"/>
    </location>
    <ligand>
        <name>AMP</name>
        <dbReference type="ChEBI" id="CHEBI:456215"/>
    </ligand>
</feature>
<dbReference type="EMBL" id="VFQX01000048">
    <property type="protein sequence ID" value="KAF0974972.1"/>
    <property type="molecule type" value="Genomic_DNA"/>
</dbReference>
<dbReference type="InterPro" id="IPR023088">
    <property type="entry name" value="PDEase"/>
</dbReference>
<dbReference type="SMART" id="SM00471">
    <property type="entry name" value="HDc"/>
    <property type="match status" value="1"/>
</dbReference>
<dbReference type="OMA" id="AMEHIAT"/>
<evidence type="ECO:0000313" key="11">
    <source>
        <dbReference type="Proteomes" id="UP000444721"/>
    </source>
</evidence>
<feature type="coiled-coil region" evidence="7">
    <location>
        <begin position="252"/>
        <end position="281"/>
    </location>
</feature>
<feature type="binding site" evidence="4">
    <location>
        <position position="668"/>
    </location>
    <ligand>
        <name>AMP</name>
        <dbReference type="ChEBI" id="CHEBI:456215"/>
    </ligand>
</feature>
<dbReference type="AlphaFoldDB" id="A0A6A5BJC2"/>
<keyword evidence="7" id="KW-0175">Coiled coil</keyword>
<feature type="binding site" evidence="5">
    <location>
        <position position="502"/>
    </location>
    <ligand>
        <name>Zn(2+)</name>
        <dbReference type="ChEBI" id="CHEBI:29105"/>
        <label>1</label>
    </ligand>
</feature>
<feature type="binding site" evidence="5">
    <location>
        <position position="501"/>
    </location>
    <ligand>
        <name>Zn(2+)</name>
        <dbReference type="ChEBI" id="CHEBI:29105"/>
        <label>1</label>
    </ligand>
</feature>
<evidence type="ECO:0000256" key="5">
    <source>
        <dbReference type="PIRSR" id="PIRSR623088-3"/>
    </source>
</evidence>
<dbReference type="SUPFAM" id="SSF109604">
    <property type="entry name" value="HD-domain/PDEase-like"/>
    <property type="match status" value="1"/>
</dbReference>
<dbReference type="GO" id="GO:0007165">
    <property type="term" value="P:signal transduction"/>
    <property type="evidence" value="ECO:0007669"/>
    <property type="project" value="InterPro"/>
</dbReference>
<keyword evidence="11" id="KW-1185">Reference proteome</keyword>
<dbReference type="EC" id="3.1.4.-" evidence="6"/>
<comment type="similarity">
    <text evidence="6">Belongs to the cyclic nucleotide phosphodiesterase family.</text>
</comment>
<keyword evidence="1 5" id="KW-0479">Metal-binding</keyword>
<sequence length="717" mass="82933">MGSGSSTAYGHEREPPLFPLYQVPKGNSNPIVAQLGVFQKTFCEMYDKEGGGKNYEKLKPSSTQNNTTLLASRKLWVGCSPSPDLESLIIAVTDLREKYFEKVLTQKSLNDMKNSLSKELKLANMEWKVFFDTLRASITQSGRLRVSVDEAANQCKVLLEMSANKQKADIALKLARVGDSKEGKAPDYWSQLYHSFIYPLYSFYLLRTETTPTERVDQLERDLKVMKEKYQYFLQIREKLAKKAGQPIIPVNASLEERNAKALLRRQNSELERKRKEIESLVFPAQQISKFLINIKKKLIKNKAITEKEYENFNVVINSLRFDSIHKIEFGKNLREYDTEVVQYIKTKYVDAVHLGGKSKTVEEKKVEPAKEPVKQTVTEPTTQVAGRPGKDELNNVLEKLDKWNYDVFKITELSNNHPLFFTSYALFLKYDLLNKFNINEKVLISFLREIEAGYQPNPYHNNMHATDVLQCMHYIISKGGLSQYMTDEDIFASLMAAICHDYQHPGLNNNFQMNSQSYLSILYNDRSVLENHHVAETFELMRSKDFDVFQTLSDEQYKDIRETMIQMILATDMALHATILGRFKSRIETENESSEIDFSAKEDVRLALQIAIKIADVSNPARPLKLYLKWAKRIEEEFYKQGDKEKELGLPLSPFMDRTKPSLNNLQSAFINYIVSPMMKSYCRLLPKMNFAMEHIATNLEYWKENKTINIEDLQD</sequence>
<keyword evidence="2 6" id="KW-0378">Hydrolase</keyword>